<dbReference type="CDD" id="cd01448">
    <property type="entry name" value="TST_Repeat_1"/>
    <property type="match status" value="1"/>
</dbReference>
<dbReference type="SMART" id="SM00450">
    <property type="entry name" value="RHOD"/>
    <property type="match status" value="2"/>
</dbReference>
<keyword evidence="2" id="KW-0677">Repeat</keyword>
<dbReference type="GO" id="GO:0004792">
    <property type="term" value="F:thiosulfate-cyanide sulfurtransferase activity"/>
    <property type="evidence" value="ECO:0007669"/>
    <property type="project" value="TreeGrafter"/>
</dbReference>
<gene>
    <name evidence="4" type="ORF">DC094_20060</name>
</gene>
<evidence type="ECO:0000256" key="1">
    <source>
        <dbReference type="ARBA" id="ARBA00022679"/>
    </source>
</evidence>
<evidence type="ECO:0000313" key="5">
    <source>
        <dbReference type="Proteomes" id="UP000244906"/>
    </source>
</evidence>
<dbReference type="CDD" id="cd01449">
    <property type="entry name" value="TST_Repeat_2"/>
    <property type="match status" value="1"/>
</dbReference>
<keyword evidence="1 4" id="KW-0808">Transferase</keyword>
<proteinExistence type="predicted"/>
<organism evidence="4 5">
    <name type="scientific">Pelagibaculum spongiae</name>
    <dbReference type="NCBI Taxonomy" id="2080658"/>
    <lineage>
        <taxon>Bacteria</taxon>
        <taxon>Pseudomonadati</taxon>
        <taxon>Pseudomonadota</taxon>
        <taxon>Gammaproteobacteria</taxon>
        <taxon>Oceanospirillales</taxon>
        <taxon>Pelagibaculum</taxon>
    </lineage>
</organism>
<name>A0A2V1GW18_9GAMM</name>
<feature type="domain" description="Rhodanese" evidence="3">
    <location>
        <begin position="43"/>
        <end position="164"/>
    </location>
</feature>
<dbReference type="InterPro" id="IPR045078">
    <property type="entry name" value="TST/MPST-like"/>
</dbReference>
<accession>A0A2V1GW18</accession>
<protein>
    <submittedName>
        <fullName evidence="4">Sulfurtransferase</fullName>
    </submittedName>
</protein>
<dbReference type="Pfam" id="PF00581">
    <property type="entry name" value="Rhodanese"/>
    <property type="match status" value="2"/>
</dbReference>
<comment type="caution">
    <text evidence="4">The sequence shown here is derived from an EMBL/GenBank/DDBJ whole genome shotgun (WGS) entry which is preliminary data.</text>
</comment>
<dbReference type="PANTHER" id="PTHR11364:SF27">
    <property type="entry name" value="SULFURTRANSFERASE"/>
    <property type="match status" value="1"/>
</dbReference>
<dbReference type="PANTHER" id="PTHR11364">
    <property type="entry name" value="THIOSULFATE SULFERTANSFERASE"/>
    <property type="match status" value="1"/>
</dbReference>
<reference evidence="4 5" key="1">
    <citation type="submission" date="2018-04" db="EMBL/GenBank/DDBJ databases">
        <title>Thalassorhabdus spongiae gen. nov., sp. nov., isolated from a marine sponge in South-West Iceland.</title>
        <authorList>
            <person name="Knobloch S."/>
            <person name="Daussin A."/>
            <person name="Johannsson R."/>
            <person name="Marteinsson V.T."/>
        </authorList>
    </citation>
    <scope>NUCLEOTIDE SEQUENCE [LARGE SCALE GENOMIC DNA]</scope>
    <source>
        <strain evidence="4 5">Hp12</strain>
    </source>
</reference>
<dbReference type="PROSITE" id="PS50206">
    <property type="entry name" value="RHODANESE_3"/>
    <property type="match status" value="2"/>
</dbReference>
<dbReference type="Proteomes" id="UP000244906">
    <property type="component" value="Unassembled WGS sequence"/>
</dbReference>
<sequence>MQSLRLNRAIARHLFHRHMTTSQDISIKTSPLISCSELLAQLGHAGLVIIDCRFDLAEPQANIAEYQKNHIPGARYAHLDLDLSAPIGDGKLGRHPLPAPKQFIEKLQSWGIDQYSSVVVYDHSSCAMAAARAWWLLKHYGIDNVRVLEGGLKQWQACNYPLDNKIPTIIRSNCAGVSPDDTMLVEMPQILQQIENQQNELLLVDARTAERYRGEVEPLGPIAGHIPGAKNRPFPDNLDQDGLFKTAEDLSTAFNQLLDSEKTAVFYCGSGVTACHNILASQIAGLPMPKLYNGSWSQWTKIENTPIETS</sequence>
<dbReference type="InterPro" id="IPR036873">
    <property type="entry name" value="Rhodanese-like_dom_sf"/>
</dbReference>
<dbReference type="EMBL" id="QDDL01000013">
    <property type="protein sequence ID" value="PVZ64356.1"/>
    <property type="molecule type" value="Genomic_DNA"/>
</dbReference>
<dbReference type="Gene3D" id="3.40.250.10">
    <property type="entry name" value="Rhodanese-like domain"/>
    <property type="match status" value="2"/>
</dbReference>
<evidence type="ECO:0000313" key="4">
    <source>
        <dbReference type="EMBL" id="PVZ64356.1"/>
    </source>
</evidence>
<evidence type="ECO:0000259" key="3">
    <source>
        <dbReference type="PROSITE" id="PS50206"/>
    </source>
</evidence>
<feature type="domain" description="Rhodanese" evidence="3">
    <location>
        <begin position="197"/>
        <end position="308"/>
    </location>
</feature>
<dbReference type="SUPFAM" id="SSF52821">
    <property type="entry name" value="Rhodanese/Cell cycle control phosphatase"/>
    <property type="match status" value="2"/>
</dbReference>
<evidence type="ECO:0000256" key="2">
    <source>
        <dbReference type="ARBA" id="ARBA00022737"/>
    </source>
</evidence>
<dbReference type="InterPro" id="IPR001763">
    <property type="entry name" value="Rhodanese-like_dom"/>
</dbReference>
<dbReference type="AlphaFoldDB" id="A0A2V1GW18"/>
<keyword evidence="5" id="KW-1185">Reference proteome</keyword>